<dbReference type="InterPro" id="IPR036866">
    <property type="entry name" value="RibonucZ/Hydroxyglut_hydro"/>
</dbReference>
<protein>
    <submittedName>
        <fullName evidence="1">Beta-lactamase domain protein</fullName>
    </submittedName>
</protein>
<gene>
    <name evidence="1" type="ordered locus">Nmlp_2485</name>
</gene>
<keyword evidence="2" id="KW-1185">Reference proteome</keyword>
<proteinExistence type="predicted"/>
<dbReference type="HOGENOM" id="CLU_080903_0_0_2"/>
<reference evidence="1 2" key="1">
    <citation type="journal article" date="2013" name="Genome Announc.">
        <title>Genome of the haloarchaeon Natronomonas moolapensis, a neutrophilic member of a previously haloalkaliphilic genus.</title>
        <authorList>
            <person name="Dyall-Smith M.L."/>
            <person name="Pfeiffer F."/>
            <person name="Oberwinkler T."/>
            <person name="Klee K."/>
            <person name="Rampp M."/>
            <person name="Palm P."/>
            <person name="Gross K."/>
            <person name="Schuster S.C."/>
            <person name="Oesterhelt D."/>
        </authorList>
    </citation>
    <scope>NUCLEOTIDE SEQUENCE [LARGE SCALE GENOMIC DNA]</scope>
    <source>
        <strain evidence="2">DSM 18674 / JCM 14361 / 8.8.11</strain>
    </source>
</reference>
<dbReference type="Gene3D" id="3.60.15.10">
    <property type="entry name" value="Ribonuclease Z/Hydroxyacylglutathione hydrolase-like"/>
    <property type="match status" value="1"/>
</dbReference>
<dbReference type="GeneID" id="14653212"/>
<dbReference type="RefSeq" id="WP_015409446.1">
    <property type="nucleotide sequence ID" value="NC_020388.1"/>
</dbReference>
<sequence length="221" mass="23912">MPIKSSGADDLTVVDRFEGGVGWIAYPEETMQRASHAVESEGGLWILDPVDAEGLDDVLSEYAAPEGVAVLLDRHKRDAAAVANRHDVAVYVPEWMDGVAGDIDAPTRRFGAELAGFQVGRLIDNPLWQEATLFDGETLVVPEALGTVEYFRAPTEELGVHPMLRVFPPSGLRSYDPDRLLVGHGAGVFEDVGSMVRQAIDDSRGRAASLYLKNVRGLLGV</sequence>
<organism evidence="1 2">
    <name type="scientific">Natronomonas moolapensis (strain DSM 18674 / CECT 7526 / JCM 14361 / 8.8.11)</name>
    <dbReference type="NCBI Taxonomy" id="268739"/>
    <lineage>
        <taxon>Archaea</taxon>
        <taxon>Methanobacteriati</taxon>
        <taxon>Methanobacteriota</taxon>
        <taxon>Stenosarchaea group</taxon>
        <taxon>Halobacteria</taxon>
        <taxon>Halobacteriales</taxon>
        <taxon>Natronomonadaceae</taxon>
        <taxon>Natronomonas</taxon>
    </lineage>
</organism>
<evidence type="ECO:0000313" key="2">
    <source>
        <dbReference type="Proteomes" id="UP000011867"/>
    </source>
</evidence>
<accession>M1XR28</accession>
<dbReference type="OrthoDB" id="169463at2157"/>
<dbReference type="AlphaFoldDB" id="M1XR28"/>
<evidence type="ECO:0000313" key="1">
    <source>
        <dbReference type="EMBL" id="CCQ36651.1"/>
    </source>
</evidence>
<dbReference type="KEGG" id="nmo:Nmlp_2485"/>
<dbReference type="Proteomes" id="UP000011867">
    <property type="component" value="Chromosome"/>
</dbReference>
<dbReference type="eggNOG" id="arCOG04567">
    <property type="taxonomic scope" value="Archaea"/>
</dbReference>
<name>M1XR28_NATM8</name>
<dbReference type="EMBL" id="HF582854">
    <property type="protein sequence ID" value="CCQ36651.1"/>
    <property type="molecule type" value="Genomic_DNA"/>
</dbReference>